<gene>
    <name evidence="2" type="ORF">T472_0216155</name>
</gene>
<organism evidence="2 3">
    <name type="scientific">Youngiibacter fragilis 232.1</name>
    <dbReference type="NCBI Taxonomy" id="994573"/>
    <lineage>
        <taxon>Bacteria</taxon>
        <taxon>Bacillati</taxon>
        <taxon>Bacillota</taxon>
        <taxon>Clostridia</taxon>
        <taxon>Eubacteriales</taxon>
        <taxon>Clostridiaceae</taxon>
        <taxon>Youngiibacter</taxon>
    </lineage>
</organism>
<dbReference type="EMBL" id="AXUN02000205">
    <property type="protein sequence ID" value="ETA79549.1"/>
    <property type="molecule type" value="Genomic_DNA"/>
</dbReference>
<dbReference type="PIRSF" id="PIRSF031512">
    <property type="entry name" value="EpsL"/>
    <property type="match status" value="1"/>
</dbReference>
<dbReference type="STRING" id="994573.T472_0216155"/>
<dbReference type="PANTHER" id="PTHR40446">
    <property type="entry name" value="N-ACETYLGLUCOSAMINE-1-PHOSPHODIESTER ALPHA-N-ACETYLGLUCOSAMINIDASE"/>
    <property type="match status" value="1"/>
</dbReference>
<reference evidence="2 3" key="1">
    <citation type="journal article" date="2014" name="Genome Announc.">
        <title>Genome Sequence of Youngiibacter fragilis, the Type Strain of the Genus Youngiibacter.</title>
        <authorList>
            <person name="Wawrik C.B."/>
            <person name="Callaghan A.V."/>
            <person name="Stamps B.W."/>
            <person name="Wawrik B."/>
        </authorList>
    </citation>
    <scope>NUCLEOTIDE SEQUENCE [LARGE SCALE GENOMIC DNA]</scope>
    <source>
        <strain evidence="2 3">232.1</strain>
    </source>
</reference>
<keyword evidence="3" id="KW-1185">Reference proteome</keyword>
<dbReference type="RefSeq" id="WP_023386968.1">
    <property type="nucleotide sequence ID" value="NZ_AXUN02000205.1"/>
</dbReference>
<evidence type="ECO:0000259" key="1">
    <source>
        <dbReference type="Pfam" id="PF09992"/>
    </source>
</evidence>
<dbReference type="AlphaFoldDB" id="V7I2X5"/>
<protein>
    <recommendedName>
        <fullName evidence="1">Phosphodiester glycosidase domain-containing protein</fullName>
    </recommendedName>
</protein>
<name>V7I2X5_9CLOT</name>
<proteinExistence type="predicted"/>
<dbReference type="eggNOG" id="COG4632">
    <property type="taxonomic scope" value="Bacteria"/>
</dbReference>
<feature type="domain" description="Phosphodiester glycosidase" evidence="1">
    <location>
        <begin position="145"/>
        <end position="314"/>
    </location>
</feature>
<dbReference type="OrthoDB" id="9809781at2"/>
<dbReference type="Proteomes" id="UP000017747">
    <property type="component" value="Unassembled WGS sequence"/>
</dbReference>
<evidence type="ECO:0000313" key="2">
    <source>
        <dbReference type="EMBL" id="ETA79549.1"/>
    </source>
</evidence>
<dbReference type="Pfam" id="PF09992">
    <property type="entry name" value="NAGPA"/>
    <property type="match status" value="1"/>
</dbReference>
<dbReference type="InterPro" id="IPR018711">
    <property type="entry name" value="NAGPA"/>
</dbReference>
<dbReference type="PANTHER" id="PTHR40446:SF2">
    <property type="entry name" value="N-ACETYLGLUCOSAMINE-1-PHOSPHODIESTER ALPHA-N-ACETYLGLUCOSAMINIDASE"/>
    <property type="match status" value="1"/>
</dbReference>
<sequence length="318" mass="33944">MRKKRHPAMMILLDILAVAVIVGGIAAYRLLIPETYVANASGTEAAPASVTSGSAAGAAAGTTTGTSDWGASFPDKFTDGDVIETDSTYMSENVNVTMTMVQEDGITYYVQDIYVRSIENLKTAFAEDTYGKAVTDWVLDMAIENDAVTAINGDYYGVESGGVVIRNGVLYRDDANADVLVLYYDGTMKAFPASEFDADLEMANGAYQAWNFGPVLVEDGTALTSFSSRISSANPRTAIGYVEPGHYVFITVDGRQAGYSSGMTLKQLAETMEALGCQVAYNLDGGQTSTMTFGDEIANQPYKGGRLTSDIIFITDGE</sequence>
<accession>V7I2X5</accession>
<dbReference type="InterPro" id="IPR014565">
    <property type="entry name" value="EpsL_firmicutes"/>
</dbReference>
<evidence type="ECO:0000313" key="3">
    <source>
        <dbReference type="Proteomes" id="UP000017747"/>
    </source>
</evidence>
<comment type="caution">
    <text evidence="2">The sequence shown here is derived from an EMBL/GenBank/DDBJ whole genome shotgun (WGS) entry which is preliminary data.</text>
</comment>